<dbReference type="InterPro" id="IPR043519">
    <property type="entry name" value="NT_sf"/>
</dbReference>
<accession>A0A4R1MZV0</accession>
<dbReference type="PANTHER" id="PTHR21043:SF0">
    <property type="entry name" value="MITOCHONDRIAL ASSEMBLY OF RIBOSOMAL LARGE SUBUNIT PROTEIN 1"/>
    <property type="match status" value="1"/>
</dbReference>
<dbReference type="Gene3D" id="3.30.460.10">
    <property type="entry name" value="Beta Polymerase, domain 2"/>
    <property type="match status" value="1"/>
</dbReference>
<dbReference type="GO" id="GO:0042256">
    <property type="term" value="P:cytosolic ribosome assembly"/>
    <property type="evidence" value="ECO:0007669"/>
    <property type="project" value="UniProtKB-UniRule"/>
</dbReference>
<evidence type="ECO:0000256" key="2">
    <source>
        <dbReference type="HAMAP-Rule" id="MF_01477"/>
    </source>
</evidence>
<dbReference type="OrthoDB" id="9793681at2"/>
<dbReference type="EMBL" id="SMGQ01000011">
    <property type="protein sequence ID" value="TCK98150.1"/>
    <property type="molecule type" value="Genomic_DNA"/>
</dbReference>
<dbReference type="HAMAP" id="MF_01477">
    <property type="entry name" value="Iojap_RsfS"/>
    <property type="match status" value="1"/>
</dbReference>
<evidence type="ECO:0000313" key="4">
    <source>
        <dbReference type="Proteomes" id="UP000294545"/>
    </source>
</evidence>
<comment type="subcellular location">
    <subcellularLocation>
        <location evidence="2">Cytoplasm</location>
    </subcellularLocation>
</comment>
<dbReference type="GO" id="GO:0090071">
    <property type="term" value="P:negative regulation of ribosome biogenesis"/>
    <property type="evidence" value="ECO:0007669"/>
    <property type="project" value="UniProtKB-UniRule"/>
</dbReference>
<organism evidence="3 4">
    <name type="scientific">Natranaerovirga hydrolytica</name>
    <dbReference type="NCBI Taxonomy" id="680378"/>
    <lineage>
        <taxon>Bacteria</taxon>
        <taxon>Bacillati</taxon>
        <taxon>Bacillota</taxon>
        <taxon>Clostridia</taxon>
        <taxon>Lachnospirales</taxon>
        <taxon>Natranaerovirgaceae</taxon>
        <taxon>Natranaerovirga</taxon>
    </lineage>
</organism>
<dbReference type="GO" id="GO:0005737">
    <property type="term" value="C:cytoplasm"/>
    <property type="evidence" value="ECO:0007669"/>
    <property type="project" value="UniProtKB-SubCell"/>
</dbReference>
<name>A0A4R1MZV0_9FIRM</name>
<sequence>MSDNSNAMVKNIYRTLDDKKAEDITVIDIRDISIIADFFVIAHGNSESHIKSLVEYIEENMEKEDYYLKQKEGNSSGKWMLLDYNNVIVHIFGKEERLFYDLERVWKDGKEIDIDQI</sequence>
<dbReference type="RefSeq" id="WP_132280211.1">
    <property type="nucleotide sequence ID" value="NZ_SMGQ01000011.1"/>
</dbReference>
<evidence type="ECO:0000256" key="1">
    <source>
        <dbReference type="ARBA" id="ARBA00010574"/>
    </source>
</evidence>
<comment type="caution">
    <text evidence="3">The sequence shown here is derived from an EMBL/GenBank/DDBJ whole genome shotgun (WGS) entry which is preliminary data.</text>
</comment>
<keyword evidence="2" id="KW-0810">Translation regulation</keyword>
<dbReference type="GO" id="GO:0043023">
    <property type="term" value="F:ribosomal large subunit binding"/>
    <property type="evidence" value="ECO:0007669"/>
    <property type="project" value="TreeGrafter"/>
</dbReference>
<keyword evidence="2" id="KW-0678">Repressor</keyword>
<dbReference type="SUPFAM" id="SSF81301">
    <property type="entry name" value="Nucleotidyltransferase"/>
    <property type="match status" value="1"/>
</dbReference>
<protein>
    <recommendedName>
        <fullName evidence="2">Ribosomal silencing factor RsfS</fullName>
    </recommendedName>
</protein>
<dbReference type="Pfam" id="PF02410">
    <property type="entry name" value="RsfS"/>
    <property type="match status" value="1"/>
</dbReference>
<dbReference type="GO" id="GO:0017148">
    <property type="term" value="P:negative regulation of translation"/>
    <property type="evidence" value="ECO:0007669"/>
    <property type="project" value="UniProtKB-UniRule"/>
</dbReference>
<dbReference type="AlphaFoldDB" id="A0A4R1MZV0"/>
<reference evidence="3 4" key="1">
    <citation type="submission" date="2019-03" db="EMBL/GenBank/DDBJ databases">
        <title>Genomic Encyclopedia of Type Strains, Phase IV (KMG-IV): sequencing the most valuable type-strain genomes for metagenomic binning, comparative biology and taxonomic classification.</title>
        <authorList>
            <person name="Goeker M."/>
        </authorList>
    </citation>
    <scope>NUCLEOTIDE SEQUENCE [LARGE SCALE GENOMIC DNA]</scope>
    <source>
        <strain evidence="3 4">DSM 24176</strain>
    </source>
</reference>
<keyword evidence="2" id="KW-0963">Cytoplasm</keyword>
<dbReference type="PANTHER" id="PTHR21043">
    <property type="entry name" value="IOJAP SUPERFAMILY ORTHOLOG"/>
    <property type="match status" value="1"/>
</dbReference>
<evidence type="ECO:0000313" key="3">
    <source>
        <dbReference type="EMBL" id="TCK98150.1"/>
    </source>
</evidence>
<dbReference type="InterPro" id="IPR004394">
    <property type="entry name" value="Iojap/RsfS/C7orf30"/>
</dbReference>
<proteinExistence type="inferred from homology"/>
<dbReference type="Proteomes" id="UP000294545">
    <property type="component" value="Unassembled WGS sequence"/>
</dbReference>
<keyword evidence="4" id="KW-1185">Reference proteome</keyword>
<comment type="function">
    <text evidence="2">Functions as a ribosomal silencing factor. Interacts with ribosomal protein uL14 (rplN), blocking formation of intersubunit bridge B8. Prevents association of the 30S and 50S ribosomal subunits and the formation of functional ribosomes, thus repressing translation.</text>
</comment>
<gene>
    <name evidence="2" type="primary">rsfS</name>
    <name evidence="3" type="ORF">EDC19_0568</name>
</gene>
<dbReference type="NCBIfam" id="TIGR00090">
    <property type="entry name" value="rsfS_iojap_ybeB"/>
    <property type="match status" value="1"/>
</dbReference>
<comment type="subunit">
    <text evidence="2">Interacts with ribosomal protein uL14 (rplN).</text>
</comment>
<comment type="similarity">
    <text evidence="1 2">Belongs to the Iojap/RsfS family.</text>
</comment>